<gene>
    <name evidence="1" type="ORF">AYI70_g6167</name>
</gene>
<comment type="caution">
    <text evidence="1">The sequence shown here is derived from an EMBL/GenBank/DDBJ whole genome shotgun (WGS) entry which is preliminary data.</text>
</comment>
<dbReference type="Proteomes" id="UP000187283">
    <property type="component" value="Unassembled WGS sequence"/>
</dbReference>
<proteinExistence type="predicted"/>
<dbReference type="EMBL" id="LSSN01002126">
    <property type="protein sequence ID" value="OMJ17149.1"/>
    <property type="molecule type" value="Genomic_DNA"/>
</dbReference>
<protein>
    <submittedName>
        <fullName evidence="1">Uncharacterized protein</fullName>
    </submittedName>
</protein>
<sequence>MFGVITEVQSSGLESNFTELIQDYESDAQSEASDTDKFFDPTPNLPKIAVKDIADNQSTVLHNINVEILTKKEVSVKQKIESIK</sequence>
<accession>A0A1R1XRI4</accession>
<organism evidence="1 2">
    <name type="scientific">Smittium culicis</name>
    <dbReference type="NCBI Taxonomy" id="133412"/>
    <lineage>
        <taxon>Eukaryota</taxon>
        <taxon>Fungi</taxon>
        <taxon>Fungi incertae sedis</taxon>
        <taxon>Zoopagomycota</taxon>
        <taxon>Kickxellomycotina</taxon>
        <taxon>Harpellomycetes</taxon>
        <taxon>Harpellales</taxon>
        <taxon>Legeriomycetaceae</taxon>
        <taxon>Smittium</taxon>
    </lineage>
</organism>
<reference evidence="1 2" key="1">
    <citation type="submission" date="2017-01" db="EMBL/GenBank/DDBJ databases">
        <authorList>
            <person name="Mah S.A."/>
            <person name="Swanson W.J."/>
            <person name="Moy G.W."/>
            <person name="Vacquier V.D."/>
        </authorList>
    </citation>
    <scope>NUCLEOTIDE SEQUENCE [LARGE SCALE GENOMIC DNA]</scope>
    <source>
        <strain evidence="1 2">GSMNP</strain>
    </source>
</reference>
<name>A0A1R1XRI4_9FUNG</name>
<dbReference type="AlphaFoldDB" id="A0A1R1XRI4"/>
<evidence type="ECO:0000313" key="1">
    <source>
        <dbReference type="EMBL" id="OMJ17149.1"/>
    </source>
</evidence>
<keyword evidence="2" id="KW-1185">Reference proteome</keyword>
<evidence type="ECO:0000313" key="2">
    <source>
        <dbReference type="Proteomes" id="UP000187283"/>
    </source>
</evidence>